<accession>A0ABM1MAS0</accession>
<keyword evidence="1" id="KW-0596">Phosphopantetheine</keyword>
<dbReference type="InterPro" id="IPR042099">
    <property type="entry name" value="ANL_N_sf"/>
</dbReference>
<organism evidence="4 5">
    <name type="scientific">Nicrophorus vespilloides</name>
    <name type="common">Boreal carrion beetle</name>
    <dbReference type="NCBI Taxonomy" id="110193"/>
    <lineage>
        <taxon>Eukaryota</taxon>
        <taxon>Metazoa</taxon>
        <taxon>Ecdysozoa</taxon>
        <taxon>Arthropoda</taxon>
        <taxon>Hexapoda</taxon>
        <taxon>Insecta</taxon>
        <taxon>Pterygota</taxon>
        <taxon>Neoptera</taxon>
        <taxon>Endopterygota</taxon>
        <taxon>Coleoptera</taxon>
        <taxon>Polyphaga</taxon>
        <taxon>Staphyliniformia</taxon>
        <taxon>Silphidae</taxon>
        <taxon>Nicrophorinae</taxon>
        <taxon>Nicrophorus</taxon>
    </lineage>
</organism>
<evidence type="ECO:0000313" key="5">
    <source>
        <dbReference type="RefSeq" id="XP_017771670.1"/>
    </source>
</evidence>
<name>A0ABM1MAS0_NICVS</name>
<keyword evidence="4" id="KW-1185">Reference proteome</keyword>
<feature type="non-terminal residue" evidence="5">
    <location>
        <position position="181"/>
    </location>
</feature>
<dbReference type="InterPro" id="IPR000873">
    <property type="entry name" value="AMP-dep_synth/lig_dom"/>
</dbReference>
<keyword evidence="2" id="KW-0597">Phosphoprotein</keyword>
<dbReference type="GeneID" id="108559052"/>
<dbReference type="Proteomes" id="UP000695000">
    <property type="component" value="Unplaced"/>
</dbReference>
<dbReference type="RefSeq" id="XP_017771670.1">
    <property type="nucleotide sequence ID" value="XM_017916181.1"/>
</dbReference>
<dbReference type="Pfam" id="PF00501">
    <property type="entry name" value="AMP-binding"/>
    <property type="match status" value="1"/>
</dbReference>
<dbReference type="Gene3D" id="3.40.50.12780">
    <property type="entry name" value="N-terminal domain of ligase-like"/>
    <property type="match status" value="1"/>
</dbReference>
<dbReference type="SUPFAM" id="SSF56801">
    <property type="entry name" value="Acetyl-CoA synthetase-like"/>
    <property type="match status" value="1"/>
</dbReference>
<reference evidence="5" key="1">
    <citation type="submission" date="2025-08" db="UniProtKB">
        <authorList>
            <consortium name="RefSeq"/>
        </authorList>
    </citation>
    <scope>IDENTIFICATION</scope>
    <source>
        <tissue evidence="5">Whole Larva</tissue>
    </source>
</reference>
<proteinExistence type="predicted"/>
<dbReference type="PANTHER" id="PTHR44845:SF6">
    <property type="entry name" value="BETA-ALANINE-ACTIVATING ENZYME"/>
    <property type="match status" value="1"/>
</dbReference>
<dbReference type="PANTHER" id="PTHR44845">
    <property type="entry name" value="CARRIER DOMAIN-CONTAINING PROTEIN"/>
    <property type="match status" value="1"/>
</dbReference>
<evidence type="ECO:0000313" key="4">
    <source>
        <dbReference type="Proteomes" id="UP000695000"/>
    </source>
</evidence>
<feature type="domain" description="AMP-dependent synthetase/ligase" evidence="3">
    <location>
        <begin position="28"/>
        <end position="140"/>
    </location>
</feature>
<gene>
    <name evidence="5" type="primary">LOC108559052</name>
</gene>
<protein>
    <submittedName>
        <fullName evidence="5">Dimodular nonribosomal peptide synthase-like</fullName>
    </submittedName>
</protein>
<sequence>MESISHLSILKGPIRSLKSELNLCRLFEEVVVGSAEELALIFEDRGAVKTTSYHDLNATANRIARLIKATIVEKSIPRNADGDYIVAICMQPSDKLISVLQAVWKAGAAYLPLDPTFPASRIEHILRESKPALVIYENEDKSFGTVSKFSVKELFYLSHEYDSGNLEDRLSSKKDDLAIVL</sequence>
<evidence type="ECO:0000256" key="2">
    <source>
        <dbReference type="ARBA" id="ARBA00022553"/>
    </source>
</evidence>
<evidence type="ECO:0000256" key="1">
    <source>
        <dbReference type="ARBA" id="ARBA00022450"/>
    </source>
</evidence>
<evidence type="ECO:0000259" key="3">
    <source>
        <dbReference type="Pfam" id="PF00501"/>
    </source>
</evidence>